<keyword evidence="2" id="KW-1185">Reference proteome</keyword>
<organism evidence="1 2">
    <name type="scientific">Violaceomyces palustris</name>
    <dbReference type="NCBI Taxonomy" id="1673888"/>
    <lineage>
        <taxon>Eukaryota</taxon>
        <taxon>Fungi</taxon>
        <taxon>Dikarya</taxon>
        <taxon>Basidiomycota</taxon>
        <taxon>Ustilaginomycotina</taxon>
        <taxon>Ustilaginomycetes</taxon>
        <taxon>Violaceomycetales</taxon>
        <taxon>Violaceomycetaceae</taxon>
        <taxon>Violaceomyces</taxon>
    </lineage>
</organism>
<accession>A0ACD0NQU1</accession>
<evidence type="ECO:0000313" key="1">
    <source>
        <dbReference type="EMBL" id="PWN48197.1"/>
    </source>
</evidence>
<dbReference type="Proteomes" id="UP000245626">
    <property type="component" value="Unassembled WGS sequence"/>
</dbReference>
<dbReference type="EMBL" id="KZ820251">
    <property type="protein sequence ID" value="PWN48197.1"/>
    <property type="molecule type" value="Genomic_DNA"/>
</dbReference>
<sequence>MAVGGKERRRSNEVKWKGIGRGNQESKKEKLVKASTELHQPPDSLLAFFSFHVLTTVSWCLMSLPGGLPLSPFRKMGKGKKEAFLPSSSLRRPVQESTSFETPFSFLSPSLSSLCGSNLVQAARVCLLA</sequence>
<protein>
    <submittedName>
        <fullName evidence="1">Uncharacterized protein</fullName>
    </submittedName>
</protein>
<proteinExistence type="predicted"/>
<name>A0ACD0NQU1_9BASI</name>
<reference evidence="1 2" key="1">
    <citation type="journal article" date="2018" name="Mol. Biol. Evol.">
        <title>Broad Genomic Sampling Reveals a Smut Pathogenic Ancestry of the Fungal Clade Ustilaginomycotina.</title>
        <authorList>
            <person name="Kijpornyongpan T."/>
            <person name="Mondo S.J."/>
            <person name="Barry K."/>
            <person name="Sandor L."/>
            <person name="Lee J."/>
            <person name="Lipzen A."/>
            <person name="Pangilinan J."/>
            <person name="LaButti K."/>
            <person name="Hainaut M."/>
            <person name="Henrissat B."/>
            <person name="Grigoriev I.V."/>
            <person name="Spatafora J.W."/>
            <person name="Aime M.C."/>
        </authorList>
    </citation>
    <scope>NUCLEOTIDE SEQUENCE [LARGE SCALE GENOMIC DNA]</scope>
    <source>
        <strain evidence="1 2">SA 807</strain>
    </source>
</reference>
<evidence type="ECO:0000313" key="2">
    <source>
        <dbReference type="Proteomes" id="UP000245626"/>
    </source>
</evidence>
<gene>
    <name evidence="1" type="ORF">IE53DRAFT_389619</name>
</gene>